<dbReference type="EMBL" id="CAJVPI010000220">
    <property type="protein sequence ID" value="CAG8503118.1"/>
    <property type="molecule type" value="Genomic_DNA"/>
</dbReference>
<sequence>MPHRQGGFRFAAKKVFLTYPALCNGKKGCSEGVVFEGGNRTNAVKDSRRLVDLLDSRILEITNDSRQIMRSIRSEWLQELPNI</sequence>
<name>A0A9N8ZQ72_9GLOM</name>
<proteinExistence type="predicted"/>
<keyword evidence="2" id="KW-1185">Reference proteome</keyword>
<comment type="caution">
    <text evidence="1">The sequence shown here is derived from an EMBL/GenBank/DDBJ whole genome shotgun (WGS) entry which is preliminary data.</text>
</comment>
<protein>
    <submittedName>
        <fullName evidence="1">488_t:CDS:1</fullName>
    </submittedName>
</protein>
<reference evidence="1" key="1">
    <citation type="submission" date="2021-06" db="EMBL/GenBank/DDBJ databases">
        <authorList>
            <person name="Kallberg Y."/>
            <person name="Tangrot J."/>
            <person name="Rosling A."/>
        </authorList>
    </citation>
    <scope>NUCLEOTIDE SEQUENCE</scope>
    <source>
        <strain evidence="1">BR232B</strain>
    </source>
</reference>
<organism evidence="1 2">
    <name type="scientific">Paraglomus brasilianum</name>
    <dbReference type="NCBI Taxonomy" id="144538"/>
    <lineage>
        <taxon>Eukaryota</taxon>
        <taxon>Fungi</taxon>
        <taxon>Fungi incertae sedis</taxon>
        <taxon>Mucoromycota</taxon>
        <taxon>Glomeromycotina</taxon>
        <taxon>Glomeromycetes</taxon>
        <taxon>Paraglomerales</taxon>
        <taxon>Paraglomeraceae</taxon>
        <taxon>Paraglomus</taxon>
    </lineage>
</organism>
<evidence type="ECO:0000313" key="1">
    <source>
        <dbReference type="EMBL" id="CAG8503118.1"/>
    </source>
</evidence>
<gene>
    <name evidence="1" type="ORF">PBRASI_LOCUS2714</name>
</gene>
<dbReference type="Proteomes" id="UP000789739">
    <property type="component" value="Unassembled WGS sequence"/>
</dbReference>
<dbReference type="OrthoDB" id="10563628at2759"/>
<evidence type="ECO:0000313" key="2">
    <source>
        <dbReference type="Proteomes" id="UP000789739"/>
    </source>
</evidence>
<dbReference type="AlphaFoldDB" id="A0A9N8ZQ72"/>
<accession>A0A9N8ZQ72</accession>